<comment type="similarity">
    <text evidence="3">Belongs to the metallo-beta-lactamase superfamily. RNA-metabolizing metallo-beta-lactamase-like family. INTS9 subfamily.</text>
</comment>
<protein>
    <submittedName>
        <fullName evidence="8">Integrator complex subunit 9-like</fullName>
    </submittedName>
</protein>
<dbReference type="GO" id="GO:0034472">
    <property type="term" value="P:snRNA 3'-end processing"/>
    <property type="evidence" value="ECO:0007669"/>
    <property type="project" value="TreeGrafter"/>
</dbReference>
<evidence type="ECO:0000313" key="8">
    <source>
        <dbReference type="RefSeq" id="XP_055870206.1"/>
    </source>
</evidence>
<dbReference type="OMA" id="AMKAVHC"/>
<sequence>MKLICLSDNPSKPCFVLFFKGVKIMLDCGLDIKQILHYIPLLVVPGFQVSKAHTWSQGGDKRNRVPDDAAQELKECGGRLLVDGNPEFSIPETGIVDLSTLDAILISSYSCMLALPYITEYTGFKGTIYMTEPTFYIGRLYMEELVKYVERNPKSSIASHWKQENIIKNLPAPLRDAVRPRQWRKLYTLHDINSSLSKVQLVGFSEKLDIFGALTVSPASSGCCIGSCNWIINSKYEKICYIAGTSTLTTHPRPMDQSPLKNADVLIVSCLTQTPLSLPDPMIGEFCLNAAVTVKNGGNVLVPCYASGVTFDLFECLSGHLDQCGLAGVPMYFLSPVSDSTLAYSNIFAEWLSAGKQSKVFLPECPFPHADLLSKGRLKNFSSIHTGLSTDFVTPCILFAGHPSLRMGDIVHFIELWGNSPSNTIIFTEPDFPHLDALAPFLPIAMRVCYCPIDTSLNFSQANKLIRDLRPLHLVVSESYTHPPVLEPLRNDLTVDFDPSPLTYKQGEILSLPVKRQYEAVEMEPELANTLEPVEVKPGTAIAMITAALVAKDNKYVLKLLPNLHDVPKKRRADGSLLWRKPYIFGTPNLQEIVDSLKQNGFTSLRVEENDSGSIIHLVKEDSLIQIDNNSTHIICQGEEIRLRLKEVMLKCLKQL</sequence>
<evidence type="ECO:0000313" key="7">
    <source>
        <dbReference type="Proteomes" id="UP001165740"/>
    </source>
</evidence>
<dbReference type="InterPro" id="IPR001279">
    <property type="entry name" value="Metallo-B-lactamas"/>
</dbReference>
<dbReference type="PANTHER" id="PTHR46094:SF1">
    <property type="entry name" value="INTEGRATOR COMPLEX SUBUNIT 9"/>
    <property type="match status" value="1"/>
</dbReference>
<feature type="domain" description="Beta-Casp" evidence="6">
    <location>
        <begin position="310"/>
        <end position="438"/>
    </location>
</feature>
<dbReference type="SMART" id="SM01027">
    <property type="entry name" value="Beta-Casp"/>
    <property type="match status" value="1"/>
</dbReference>
<dbReference type="GeneID" id="106075723"/>
<accession>A0A9W2Z542</accession>
<dbReference type="InterPro" id="IPR048660">
    <property type="entry name" value="IntS9-like_C"/>
</dbReference>
<dbReference type="SUPFAM" id="SSF56281">
    <property type="entry name" value="Metallo-hydrolase/oxidoreductase"/>
    <property type="match status" value="1"/>
</dbReference>
<dbReference type="Gene3D" id="3.40.50.10890">
    <property type="match status" value="1"/>
</dbReference>
<dbReference type="RefSeq" id="XP_055870206.1">
    <property type="nucleotide sequence ID" value="XM_056014231.1"/>
</dbReference>
<evidence type="ECO:0000256" key="3">
    <source>
        <dbReference type="ARBA" id="ARBA00006861"/>
    </source>
</evidence>
<dbReference type="Proteomes" id="UP001165740">
    <property type="component" value="Chromosome 16"/>
</dbReference>
<reference evidence="8" key="1">
    <citation type="submission" date="2025-08" db="UniProtKB">
        <authorList>
            <consortium name="RefSeq"/>
        </authorList>
    </citation>
    <scope>IDENTIFICATION</scope>
</reference>
<proteinExistence type="inferred from homology"/>
<gene>
    <name evidence="8" type="primary">LOC106075723</name>
</gene>
<evidence type="ECO:0000256" key="2">
    <source>
        <dbReference type="ARBA" id="ARBA00004496"/>
    </source>
</evidence>
<evidence type="ECO:0000256" key="5">
    <source>
        <dbReference type="ARBA" id="ARBA00023242"/>
    </source>
</evidence>
<dbReference type="Pfam" id="PF16661">
    <property type="entry name" value="Lactamase_B_6"/>
    <property type="match status" value="1"/>
</dbReference>
<dbReference type="InterPro" id="IPR036866">
    <property type="entry name" value="RibonucZ/Hydroxyglut_hydro"/>
</dbReference>
<keyword evidence="4" id="KW-0963">Cytoplasm</keyword>
<dbReference type="Gene3D" id="3.60.15.10">
    <property type="entry name" value="Ribonuclease Z/Hydroxyacylglutathione hydrolase-like"/>
    <property type="match status" value="1"/>
</dbReference>
<keyword evidence="7" id="KW-1185">Reference proteome</keyword>
<keyword evidence="5" id="KW-0539">Nucleus</keyword>
<organism evidence="7 8">
    <name type="scientific">Biomphalaria glabrata</name>
    <name type="common">Bloodfluke planorb</name>
    <name type="synonym">Freshwater snail</name>
    <dbReference type="NCBI Taxonomy" id="6526"/>
    <lineage>
        <taxon>Eukaryota</taxon>
        <taxon>Metazoa</taxon>
        <taxon>Spiralia</taxon>
        <taxon>Lophotrochozoa</taxon>
        <taxon>Mollusca</taxon>
        <taxon>Gastropoda</taxon>
        <taxon>Heterobranchia</taxon>
        <taxon>Euthyneura</taxon>
        <taxon>Panpulmonata</taxon>
        <taxon>Hygrophila</taxon>
        <taxon>Lymnaeoidea</taxon>
        <taxon>Planorbidae</taxon>
        <taxon>Biomphalaria</taxon>
    </lineage>
</organism>
<dbReference type="GO" id="GO:0032039">
    <property type="term" value="C:integrator complex"/>
    <property type="evidence" value="ECO:0007669"/>
    <property type="project" value="InterPro"/>
</dbReference>
<comment type="subcellular location">
    <subcellularLocation>
        <location evidence="2">Cytoplasm</location>
    </subcellularLocation>
    <subcellularLocation>
        <location evidence="1">Nucleus</location>
    </subcellularLocation>
</comment>
<dbReference type="Pfam" id="PF10996">
    <property type="entry name" value="Beta-Casp"/>
    <property type="match status" value="1"/>
</dbReference>
<evidence type="ECO:0000259" key="6">
    <source>
        <dbReference type="SMART" id="SM01027"/>
    </source>
</evidence>
<evidence type="ECO:0000256" key="4">
    <source>
        <dbReference type="ARBA" id="ARBA00022490"/>
    </source>
</evidence>
<dbReference type="OrthoDB" id="5600060at2759"/>
<dbReference type="AlphaFoldDB" id="A0A9W2Z542"/>
<dbReference type="Pfam" id="PF21382">
    <property type="entry name" value="IntS9_C"/>
    <property type="match status" value="1"/>
</dbReference>
<dbReference type="InterPro" id="IPR022712">
    <property type="entry name" value="Beta_Casp"/>
</dbReference>
<name>A0A9W2Z542_BIOGL</name>
<dbReference type="PANTHER" id="PTHR46094">
    <property type="entry name" value="INTEGRATOR COMPLEX SUBUNIT 9"/>
    <property type="match status" value="1"/>
</dbReference>
<dbReference type="GO" id="GO:0005737">
    <property type="term" value="C:cytoplasm"/>
    <property type="evidence" value="ECO:0007669"/>
    <property type="project" value="UniProtKB-SubCell"/>
</dbReference>
<dbReference type="InterPro" id="IPR027074">
    <property type="entry name" value="Integrator_9su"/>
</dbReference>
<evidence type="ECO:0000256" key="1">
    <source>
        <dbReference type="ARBA" id="ARBA00004123"/>
    </source>
</evidence>